<dbReference type="EMBL" id="JAULBC010000001">
    <property type="protein sequence ID" value="MEX6686681.1"/>
    <property type="molecule type" value="Genomic_DNA"/>
</dbReference>
<evidence type="ECO:0000313" key="1">
    <source>
        <dbReference type="EMBL" id="MEX6686681.1"/>
    </source>
</evidence>
<keyword evidence="2" id="KW-1185">Reference proteome</keyword>
<dbReference type="Proteomes" id="UP001560573">
    <property type="component" value="Unassembled WGS sequence"/>
</dbReference>
<proteinExistence type="predicted"/>
<accession>A0ABV3Z9Z1</accession>
<comment type="caution">
    <text evidence="1">The sequence shown here is derived from an EMBL/GenBank/DDBJ whole genome shotgun (WGS) entry which is preliminary data.</text>
</comment>
<name>A0ABV3Z9Z1_9BACT</name>
<gene>
    <name evidence="1" type="ORF">QTN47_04205</name>
</gene>
<evidence type="ECO:0008006" key="3">
    <source>
        <dbReference type="Google" id="ProtNLM"/>
    </source>
</evidence>
<protein>
    <recommendedName>
        <fullName evidence="3">VIT domain-containing protein</fullName>
    </recommendedName>
</protein>
<sequence>MTKYNLVLLVFILFGYTSSAQSGFRSKVEVELKLIQKQDKQSGQIMALSLTIINRSGSDIFIPGFSAEMISGLTVYKKELSGYKKTSLYPTVAGCAVPPRPNKIVGMLLKQDKLRFTLQDSIFQAYLKTETSDNRLRLNNAIDQPFFLKANQRVENYTVVGLEELLKTNAEYKICFEPRVHENAKEFPDNIFNYQKYIPIEVEANTIYYQVIK</sequence>
<evidence type="ECO:0000313" key="2">
    <source>
        <dbReference type="Proteomes" id="UP001560573"/>
    </source>
</evidence>
<reference evidence="1 2" key="1">
    <citation type="submission" date="2023-07" db="EMBL/GenBank/DDBJ databases">
        <authorList>
            <person name="Lian W.-H."/>
        </authorList>
    </citation>
    <scope>NUCLEOTIDE SEQUENCE [LARGE SCALE GENOMIC DNA]</scope>
    <source>
        <strain evidence="1 2">SYSU DXS3180</strain>
    </source>
</reference>
<organism evidence="1 2">
    <name type="scientific">Danxiaibacter flavus</name>
    <dbReference type="NCBI Taxonomy" id="3049108"/>
    <lineage>
        <taxon>Bacteria</taxon>
        <taxon>Pseudomonadati</taxon>
        <taxon>Bacteroidota</taxon>
        <taxon>Chitinophagia</taxon>
        <taxon>Chitinophagales</taxon>
        <taxon>Chitinophagaceae</taxon>
        <taxon>Danxiaibacter</taxon>
    </lineage>
</organism>
<dbReference type="RefSeq" id="WP_369328077.1">
    <property type="nucleotide sequence ID" value="NZ_JAULBC010000001.1"/>
</dbReference>